<proteinExistence type="predicted"/>
<sequence>MDHTGGVSVQEVPLTASSRWSGTVDAMPASLADLAGPPDGTVELPGDLAWSGRTIFDLNDAEQRYLYYMTVLTSGITSDHYTRWLNADVLCEEWSRLRLPRPLRRIWQQRFPELAALVV</sequence>
<gene>
    <name evidence="1" type="ORF">Sru01_50590</name>
</gene>
<name>A0A919RA25_9ACTN</name>
<evidence type="ECO:0000313" key="2">
    <source>
        <dbReference type="Proteomes" id="UP000655287"/>
    </source>
</evidence>
<keyword evidence="2" id="KW-1185">Reference proteome</keyword>
<dbReference type="AlphaFoldDB" id="A0A919RA25"/>
<reference evidence="1" key="1">
    <citation type="submission" date="2021-01" db="EMBL/GenBank/DDBJ databases">
        <title>Whole genome shotgun sequence of Sphaerisporangium rufum NBRC 109079.</title>
        <authorList>
            <person name="Komaki H."/>
            <person name="Tamura T."/>
        </authorList>
    </citation>
    <scope>NUCLEOTIDE SEQUENCE</scope>
    <source>
        <strain evidence="1">NBRC 109079</strain>
    </source>
</reference>
<dbReference type="Proteomes" id="UP000655287">
    <property type="component" value="Unassembled WGS sequence"/>
</dbReference>
<protein>
    <submittedName>
        <fullName evidence="1">Uncharacterized protein</fullName>
    </submittedName>
</protein>
<dbReference type="EMBL" id="BOOU01000068">
    <property type="protein sequence ID" value="GII80077.1"/>
    <property type="molecule type" value="Genomic_DNA"/>
</dbReference>
<evidence type="ECO:0000313" key="1">
    <source>
        <dbReference type="EMBL" id="GII80077.1"/>
    </source>
</evidence>
<comment type="caution">
    <text evidence="1">The sequence shown here is derived from an EMBL/GenBank/DDBJ whole genome shotgun (WGS) entry which is preliminary data.</text>
</comment>
<organism evidence="1 2">
    <name type="scientific">Sphaerisporangium rufum</name>
    <dbReference type="NCBI Taxonomy" id="1381558"/>
    <lineage>
        <taxon>Bacteria</taxon>
        <taxon>Bacillati</taxon>
        <taxon>Actinomycetota</taxon>
        <taxon>Actinomycetes</taxon>
        <taxon>Streptosporangiales</taxon>
        <taxon>Streptosporangiaceae</taxon>
        <taxon>Sphaerisporangium</taxon>
    </lineage>
</organism>
<accession>A0A919RA25</accession>